<organism evidence="1">
    <name type="scientific">viral metagenome</name>
    <dbReference type="NCBI Taxonomy" id="1070528"/>
    <lineage>
        <taxon>unclassified sequences</taxon>
        <taxon>metagenomes</taxon>
        <taxon>organismal metagenomes</taxon>
    </lineage>
</organism>
<accession>A0A6C0DMX0</accession>
<reference evidence="1" key="1">
    <citation type="journal article" date="2020" name="Nature">
        <title>Giant virus diversity and host interactions through global metagenomics.</title>
        <authorList>
            <person name="Schulz F."/>
            <person name="Roux S."/>
            <person name="Paez-Espino D."/>
            <person name="Jungbluth S."/>
            <person name="Walsh D.A."/>
            <person name="Denef V.J."/>
            <person name="McMahon K.D."/>
            <person name="Konstantinidis K.T."/>
            <person name="Eloe-Fadrosh E.A."/>
            <person name="Kyrpides N.C."/>
            <person name="Woyke T."/>
        </authorList>
    </citation>
    <scope>NUCLEOTIDE SEQUENCE</scope>
    <source>
        <strain evidence="1">GVMAG-M-3300023174-3</strain>
    </source>
</reference>
<dbReference type="AlphaFoldDB" id="A0A6C0DMX0"/>
<name>A0A6C0DMX0_9ZZZZ</name>
<sequence>MSTTPITFVTSFIDIYESTFEDKTIEWRFSKFRDLAESGIQICVYVNPHCYDYLVEFAKTYDNIKIMRTICIDDTFVAKSCLGVEYELPDYRNLPKDIPHYMMLINSKTEFLADAVEKNPWNSTHFAWIDFSISYVFHKKAETLHYLRTLSKRNLRTPCLVIPGCWDKLGAGEMGQIVNSVYWRFCGGFLLGDAASIQNMHQYYLDEYPKFITTHKRLVWEVNFWAWLEANTEWAPTWYKADHNDCILHIPTNICSVSLDTHLVKTTYDYPMFDTYQPSSSSYVYYNGKHYLNTRYVNYWYLESGHCSIQHPEDFIISRNVVSELDAETLIPLNYKEMEESSAGFVSKRCYFYGLEDIRLYVLNDQLKFIATNINYSPTDWNRMISGNYHPETASYSECSILIPPGESWCEKNWIPIVRPCAETGTEEEFFIYKWFPMEVGKINPDTKQLEICYRHTITAPDFHRVRGSTTFLDRGDCYVGIVHFSENTLPRQYYHIMVSLDKTTFRPLQYSPVFHFQHIGIEFCVGFAERDDEFVFWISKKDRDPVMVKIGREHIPLCFEF</sequence>
<protein>
    <submittedName>
        <fullName evidence="1">Uncharacterized protein</fullName>
    </submittedName>
</protein>
<dbReference type="EMBL" id="MN739652">
    <property type="protein sequence ID" value="QHT18236.1"/>
    <property type="molecule type" value="Genomic_DNA"/>
</dbReference>
<proteinExistence type="predicted"/>
<dbReference type="Pfam" id="PF09612">
    <property type="entry name" value="HtrL_YibB"/>
    <property type="match status" value="1"/>
</dbReference>
<dbReference type="InterPro" id="IPR011735">
    <property type="entry name" value="WlaTC/HtrL_glycosyltransf"/>
</dbReference>
<evidence type="ECO:0000313" key="1">
    <source>
        <dbReference type="EMBL" id="QHT18236.1"/>
    </source>
</evidence>